<sequence>MPEFEFDHAVVGGGIVGSWTALHLVRAGKKVLLLEQFSHPHTRGSSHGESRLIRTGYAEPFFCEMMPHAFRMWSELELEVGKTLMVNTGVIGVAKSPGDLKTYQAMIDNMKKYCPESLDMSDPRIETLFSRLLKFDKLHGVMMDSSGGILLAQKAVLAIQALFRERGGTQWDNSPVQKIEPIGEEEVKLHVDFQRVVKAKSVVVCAGAWTPKLLSPFATLPLQPSAVKVYYWRSKEKGAYSEKSGFPCFIDVGELCIYGLPSYEYPDLVKVCIHAGNARCDPNERDKAILDPKIEKKLKDYVREHFPLLEAEPAIIETCMYTLTPDEIFLIDTLTKHKNIVVGSGFSGTGFKTSPAVGKLLSQMAMGTETFLDITPYKLARFQRK</sequence>
<keyword evidence="5" id="KW-0560">Oxidoreductase</keyword>
<evidence type="ECO:0000256" key="4">
    <source>
        <dbReference type="ARBA" id="ARBA00022827"/>
    </source>
</evidence>
<dbReference type="Gene3D" id="3.30.9.10">
    <property type="entry name" value="D-Amino Acid Oxidase, subunit A, domain 2"/>
    <property type="match status" value="1"/>
</dbReference>
<keyword evidence="4" id="KW-0274">FAD</keyword>
<name>A0AAV2A3X1_9ARAC</name>
<evidence type="ECO:0000256" key="2">
    <source>
        <dbReference type="ARBA" id="ARBA00010989"/>
    </source>
</evidence>
<reference evidence="7 8" key="1">
    <citation type="submission" date="2024-04" db="EMBL/GenBank/DDBJ databases">
        <authorList>
            <person name="Rising A."/>
            <person name="Reimegard J."/>
            <person name="Sonavane S."/>
            <person name="Akerstrom W."/>
            <person name="Nylinder S."/>
            <person name="Hedman E."/>
            <person name="Kallberg Y."/>
        </authorList>
    </citation>
    <scope>NUCLEOTIDE SEQUENCE [LARGE SCALE GENOMIC DNA]</scope>
</reference>
<gene>
    <name evidence="7" type="ORF">LARSCL_LOCUS9690</name>
</gene>
<evidence type="ECO:0000259" key="6">
    <source>
        <dbReference type="Pfam" id="PF01266"/>
    </source>
</evidence>
<dbReference type="PANTHER" id="PTHR10961:SF46">
    <property type="entry name" value="PEROXISOMAL SARCOSINE OXIDASE"/>
    <property type="match status" value="1"/>
</dbReference>
<dbReference type="SUPFAM" id="SSF54373">
    <property type="entry name" value="FAD-linked reductases, C-terminal domain"/>
    <property type="match status" value="1"/>
</dbReference>
<dbReference type="InterPro" id="IPR045170">
    <property type="entry name" value="MTOX"/>
</dbReference>
<dbReference type="SUPFAM" id="SSF51905">
    <property type="entry name" value="FAD/NAD(P)-binding domain"/>
    <property type="match status" value="1"/>
</dbReference>
<organism evidence="7 8">
    <name type="scientific">Larinioides sclopetarius</name>
    <dbReference type="NCBI Taxonomy" id="280406"/>
    <lineage>
        <taxon>Eukaryota</taxon>
        <taxon>Metazoa</taxon>
        <taxon>Ecdysozoa</taxon>
        <taxon>Arthropoda</taxon>
        <taxon>Chelicerata</taxon>
        <taxon>Arachnida</taxon>
        <taxon>Araneae</taxon>
        <taxon>Araneomorphae</taxon>
        <taxon>Entelegynae</taxon>
        <taxon>Araneoidea</taxon>
        <taxon>Araneidae</taxon>
        <taxon>Larinioides</taxon>
    </lineage>
</organism>
<dbReference type="PANTHER" id="PTHR10961">
    <property type="entry name" value="PEROXISOMAL SARCOSINE OXIDASE"/>
    <property type="match status" value="1"/>
</dbReference>
<evidence type="ECO:0000256" key="1">
    <source>
        <dbReference type="ARBA" id="ARBA00001974"/>
    </source>
</evidence>
<evidence type="ECO:0000256" key="3">
    <source>
        <dbReference type="ARBA" id="ARBA00022630"/>
    </source>
</evidence>
<dbReference type="GO" id="GO:0050660">
    <property type="term" value="F:flavin adenine dinucleotide binding"/>
    <property type="evidence" value="ECO:0007669"/>
    <property type="project" value="InterPro"/>
</dbReference>
<dbReference type="EMBL" id="CAXIEN010000110">
    <property type="protein sequence ID" value="CAL1278286.1"/>
    <property type="molecule type" value="Genomic_DNA"/>
</dbReference>
<proteinExistence type="inferred from homology"/>
<evidence type="ECO:0000256" key="5">
    <source>
        <dbReference type="ARBA" id="ARBA00023002"/>
    </source>
</evidence>
<dbReference type="GO" id="GO:0008115">
    <property type="term" value="F:sarcosine oxidase activity"/>
    <property type="evidence" value="ECO:0007669"/>
    <property type="project" value="TreeGrafter"/>
</dbReference>
<comment type="caution">
    <text evidence="7">The sequence shown here is derived from an EMBL/GenBank/DDBJ whole genome shotgun (WGS) entry which is preliminary data.</text>
</comment>
<evidence type="ECO:0000313" key="7">
    <source>
        <dbReference type="EMBL" id="CAL1278286.1"/>
    </source>
</evidence>
<dbReference type="GO" id="GO:0005777">
    <property type="term" value="C:peroxisome"/>
    <property type="evidence" value="ECO:0007669"/>
    <property type="project" value="TreeGrafter"/>
</dbReference>
<comment type="cofactor">
    <cofactor evidence="1">
        <name>FAD</name>
        <dbReference type="ChEBI" id="CHEBI:57692"/>
    </cofactor>
</comment>
<dbReference type="Gene3D" id="3.50.50.60">
    <property type="entry name" value="FAD/NAD(P)-binding domain"/>
    <property type="match status" value="1"/>
</dbReference>
<dbReference type="Pfam" id="PF01266">
    <property type="entry name" value="DAO"/>
    <property type="match status" value="1"/>
</dbReference>
<dbReference type="GO" id="GO:0033514">
    <property type="term" value="P:L-lysine catabolic process to acetyl-CoA via L-pipecolate"/>
    <property type="evidence" value="ECO:0007669"/>
    <property type="project" value="TreeGrafter"/>
</dbReference>
<feature type="domain" description="FAD dependent oxidoreductase" evidence="6">
    <location>
        <begin position="7"/>
        <end position="364"/>
    </location>
</feature>
<accession>A0AAV2A3X1</accession>
<dbReference type="InterPro" id="IPR006076">
    <property type="entry name" value="FAD-dep_OxRdtase"/>
</dbReference>
<dbReference type="InterPro" id="IPR036188">
    <property type="entry name" value="FAD/NAD-bd_sf"/>
</dbReference>
<dbReference type="AlphaFoldDB" id="A0AAV2A3X1"/>
<dbReference type="GO" id="GO:0050031">
    <property type="term" value="F:L-pipecolate oxidase activity"/>
    <property type="evidence" value="ECO:0007669"/>
    <property type="project" value="TreeGrafter"/>
</dbReference>
<dbReference type="Proteomes" id="UP001497382">
    <property type="component" value="Unassembled WGS sequence"/>
</dbReference>
<evidence type="ECO:0000313" key="8">
    <source>
        <dbReference type="Proteomes" id="UP001497382"/>
    </source>
</evidence>
<keyword evidence="3" id="KW-0285">Flavoprotein</keyword>
<protein>
    <recommendedName>
        <fullName evidence="6">FAD dependent oxidoreductase domain-containing protein</fullName>
    </recommendedName>
</protein>
<keyword evidence="8" id="KW-1185">Reference proteome</keyword>
<comment type="similarity">
    <text evidence="2">Belongs to the MSOX/MTOX family.</text>
</comment>